<feature type="compositionally biased region" description="Low complexity" evidence="1">
    <location>
        <begin position="147"/>
        <end position="163"/>
    </location>
</feature>
<dbReference type="SUPFAM" id="SSF54593">
    <property type="entry name" value="Glyoxalase/Bleomycin resistance protein/Dihydroxybiphenyl dioxygenase"/>
    <property type="match status" value="1"/>
</dbReference>
<dbReference type="PANTHER" id="PTHR36503:SF1">
    <property type="entry name" value="BLR2520 PROTEIN"/>
    <property type="match status" value="1"/>
</dbReference>
<dbReference type="AlphaFoldDB" id="A0AAU7L0C5"/>
<organism evidence="3">
    <name type="scientific">Halomonas sp. H10-59</name>
    <dbReference type="NCBI Taxonomy" id="2950874"/>
    <lineage>
        <taxon>Bacteria</taxon>
        <taxon>Pseudomonadati</taxon>
        <taxon>Pseudomonadota</taxon>
        <taxon>Gammaproteobacteria</taxon>
        <taxon>Oceanospirillales</taxon>
        <taxon>Halomonadaceae</taxon>
        <taxon>Halomonas</taxon>
    </lineage>
</organism>
<proteinExistence type="predicted"/>
<name>A0AAU7L0C5_9GAMM</name>
<evidence type="ECO:0000313" key="3">
    <source>
        <dbReference type="EMBL" id="XBO76483.1"/>
    </source>
</evidence>
<dbReference type="RefSeq" id="WP_222569265.1">
    <property type="nucleotide sequence ID" value="NZ_CP098828.1"/>
</dbReference>
<feature type="region of interest" description="Disordered" evidence="1">
    <location>
        <begin position="141"/>
        <end position="163"/>
    </location>
</feature>
<feature type="domain" description="VOC" evidence="2">
    <location>
        <begin position="12"/>
        <end position="135"/>
    </location>
</feature>
<dbReference type="EMBL" id="CP098828">
    <property type="protein sequence ID" value="XBO76483.1"/>
    <property type="molecule type" value="Genomic_DNA"/>
</dbReference>
<dbReference type="PANTHER" id="PTHR36503">
    <property type="entry name" value="BLR2520 PROTEIN"/>
    <property type="match status" value="1"/>
</dbReference>
<evidence type="ECO:0000259" key="2">
    <source>
        <dbReference type="PROSITE" id="PS51819"/>
    </source>
</evidence>
<dbReference type="PROSITE" id="PS51819">
    <property type="entry name" value="VOC"/>
    <property type="match status" value="1"/>
</dbReference>
<evidence type="ECO:0000256" key="1">
    <source>
        <dbReference type="SAM" id="MobiDB-lite"/>
    </source>
</evidence>
<dbReference type="InterPro" id="IPR004360">
    <property type="entry name" value="Glyas_Fos-R_dOase_dom"/>
</dbReference>
<dbReference type="InterPro" id="IPR037523">
    <property type="entry name" value="VOC_core"/>
</dbReference>
<sequence length="163" mass="17847">MAKVEPRAPKPRIGMITLGVHSLERAIDFYQQGLGWPRLEDSAPRIAFFSLQGTWLALYGWHDLADDLMVNAGGEGFRGVTLAYMAEDPEEVDAVLLQARRAGGNLLKPGQKAFWGGYSGYFADPDGHLWEVAHNPFFWPGPGEPQARSSSARSSGARSSNDN</sequence>
<gene>
    <name evidence="3" type="ORF">NFG57_06860</name>
</gene>
<reference evidence="3" key="1">
    <citation type="submission" date="2022-06" db="EMBL/GenBank/DDBJ databases">
        <title>A novel DMS-producing enzyme.</title>
        <authorList>
            <person name="Zhang Y."/>
        </authorList>
    </citation>
    <scope>NUCLEOTIDE SEQUENCE</scope>
    <source>
        <strain evidence="3">H10-59</strain>
    </source>
</reference>
<dbReference type="InterPro" id="IPR029068">
    <property type="entry name" value="Glyas_Bleomycin-R_OHBP_Dase"/>
</dbReference>
<accession>A0AAU7L0C5</accession>
<dbReference type="Pfam" id="PF00903">
    <property type="entry name" value="Glyoxalase"/>
    <property type="match status" value="1"/>
</dbReference>
<dbReference type="Gene3D" id="3.10.180.10">
    <property type="entry name" value="2,3-Dihydroxybiphenyl 1,2-Dioxygenase, domain 1"/>
    <property type="match status" value="1"/>
</dbReference>
<dbReference type="CDD" id="cd07251">
    <property type="entry name" value="VOC_like"/>
    <property type="match status" value="1"/>
</dbReference>
<protein>
    <submittedName>
        <fullName evidence="3">VOC family protein</fullName>
    </submittedName>
</protein>